<evidence type="ECO:0000256" key="7">
    <source>
        <dbReference type="ARBA" id="ARBA00022795"/>
    </source>
</evidence>
<dbReference type="Proteomes" id="UP000548632">
    <property type="component" value="Unassembled WGS sequence"/>
</dbReference>
<organism evidence="11 12">
    <name type="scientific">Thiospirillum jenense</name>
    <dbReference type="NCBI Taxonomy" id="1653858"/>
    <lineage>
        <taxon>Bacteria</taxon>
        <taxon>Pseudomonadati</taxon>
        <taxon>Pseudomonadota</taxon>
        <taxon>Gammaproteobacteria</taxon>
        <taxon>Chromatiales</taxon>
        <taxon>Chromatiaceae</taxon>
        <taxon>Thiospirillum</taxon>
    </lineage>
</organism>
<keyword evidence="12" id="KW-1185">Reference proteome</keyword>
<dbReference type="InterPro" id="IPR053716">
    <property type="entry name" value="Flag_assembly_chemotaxis_eff"/>
</dbReference>
<dbReference type="GO" id="GO:0071973">
    <property type="term" value="P:bacterial-type flagellum-dependent cell motility"/>
    <property type="evidence" value="ECO:0007669"/>
    <property type="project" value="InterPro"/>
</dbReference>
<evidence type="ECO:0000256" key="3">
    <source>
        <dbReference type="ARBA" id="ARBA00020392"/>
    </source>
</evidence>
<evidence type="ECO:0000256" key="1">
    <source>
        <dbReference type="ARBA" id="ARBA00004413"/>
    </source>
</evidence>
<name>A0A839HEC2_9GAMM</name>
<dbReference type="GO" id="GO:0005886">
    <property type="term" value="C:plasma membrane"/>
    <property type="evidence" value="ECO:0007669"/>
    <property type="project" value="UniProtKB-SubCell"/>
</dbReference>
<keyword evidence="6" id="KW-0145">Chemotaxis</keyword>
<keyword evidence="11" id="KW-0282">Flagellum</keyword>
<keyword evidence="10" id="KW-1006">Bacterial flagellum protein export</keyword>
<keyword evidence="4" id="KW-0813">Transport</keyword>
<dbReference type="GO" id="GO:0006935">
    <property type="term" value="P:chemotaxis"/>
    <property type="evidence" value="ECO:0007669"/>
    <property type="project" value="UniProtKB-KW"/>
</dbReference>
<gene>
    <name evidence="11" type="ORF">HUK38_11380</name>
</gene>
<evidence type="ECO:0000313" key="12">
    <source>
        <dbReference type="Proteomes" id="UP000548632"/>
    </source>
</evidence>
<keyword evidence="8" id="KW-0653">Protein transport</keyword>
<dbReference type="RefSeq" id="WP_182584453.1">
    <property type="nucleotide sequence ID" value="NZ_JABVCQ010000026.1"/>
</dbReference>
<comment type="similarity">
    <text evidence="2">Belongs to the FliJ family.</text>
</comment>
<dbReference type="GO" id="GO:0015031">
    <property type="term" value="P:protein transport"/>
    <property type="evidence" value="ECO:0007669"/>
    <property type="project" value="UniProtKB-KW"/>
</dbReference>
<keyword evidence="7" id="KW-1005">Bacterial flagellum biogenesis</keyword>
<evidence type="ECO:0000256" key="10">
    <source>
        <dbReference type="ARBA" id="ARBA00023225"/>
    </source>
</evidence>
<dbReference type="Pfam" id="PF02050">
    <property type="entry name" value="FliJ"/>
    <property type="match status" value="1"/>
</dbReference>
<reference evidence="11 12" key="1">
    <citation type="journal article" date="2020" name="Arch. Microbiol.">
        <title>The genome sequence of the giant phototrophic gammaproteobacterium Thiospirillum jenense gives insight into its physiological properties and phylogenetic relationships.</title>
        <authorList>
            <person name="Imhoff J.F."/>
            <person name="Meyer T.E."/>
            <person name="Kyndt J.A."/>
        </authorList>
    </citation>
    <scope>NUCLEOTIDE SEQUENCE [LARGE SCALE GENOMIC DNA]</scope>
    <source>
        <strain evidence="11 12">DSM 216</strain>
    </source>
</reference>
<evidence type="ECO:0000256" key="5">
    <source>
        <dbReference type="ARBA" id="ARBA00022475"/>
    </source>
</evidence>
<evidence type="ECO:0000256" key="2">
    <source>
        <dbReference type="ARBA" id="ARBA00010004"/>
    </source>
</evidence>
<evidence type="ECO:0000256" key="6">
    <source>
        <dbReference type="ARBA" id="ARBA00022500"/>
    </source>
</evidence>
<evidence type="ECO:0000256" key="9">
    <source>
        <dbReference type="ARBA" id="ARBA00023136"/>
    </source>
</evidence>
<dbReference type="GO" id="GO:0044781">
    <property type="term" value="P:bacterial-type flagellum organization"/>
    <property type="evidence" value="ECO:0007669"/>
    <property type="project" value="UniProtKB-KW"/>
</dbReference>
<protein>
    <recommendedName>
        <fullName evidence="3">Flagellar FliJ protein</fullName>
    </recommendedName>
</protein>
<evidence type="ECO:0000256" key="8">
    <source>
        <dbReference type="ARBA" id="ARBA00022927"/>
    </source>
</evidence>
<dbReference type="InterPro" id="IPR012823">
    <property type="entry name" value="Flagell_FliJ"/>
</dbReference>
<proteinExistence type="inferred from homology"/>
<accession>A0A839HEC2</accession>
<keyword evidence="11" id="KW-0966">Cell projection</keyword>
<keyword evidence="9" id="KW-0472">Membrane</keyword>
<sequence length="152" mass="17898">MSIKRFKRLLKVHELQENQAAVGLATRLTELGRQEEQYQQLENYLQLYLDAPVPNDIHQMKQMAFIRRNLRGAMEQQAVRVNTAQAHADQARAVWLMRHRDSQSLMKLIERQRAADTIIDNRRQQFEQDAWATRRAFDRLHAEQTADSSLES</sequence>
<dbReference type="AlphaFoldDB" id="A0A839HEC2"/>
<dbReference type="EMBL" id="JABVCQ010000026">
    <property type="protein sequence ID" value="MBB1126824.1"/>
    <property type="molecule type" value="Genomic_DNA"/>
</dbReference>
<evidence type="ECO:0000256" key="4">
    <source>
        <dbReference type="ARBA" id="ARBA00022448"/>
    </source>
</evidence>
<dbReference type="Gene3D" id="1.10.287.1700">
    <property type="match status" value="1"/>
</dbReference>
<keyword evidence="5" id="KW-1003">Cell membrane</keyword>
<comment type="subcellular location">
    <subcellularLocation>
        <location evidence="1">Cell membrane</location>
        <topology evidence="1">Peripheral membrane protein</topology>
        <orientation evidence="1">Cytoplasmic side</orientation>
    </subcellularLocation>
</comment>
<evidence type="ECO:0000313" key="11">
    <source>
        <dbReference type="EMBL" id="MBB1126824.1"/>
    </source>
</evidence>
<keyword evidence="11" id="KW-0969">Cilium</keyword>
<comment type="caution">
    <text evidence="11">The sequence shown here is derived from an EMBL/GenBank/DDBJ whole genome shotgun (WGS) entry which is preliminary data.</text>
</comment>
<dbReference type="GO" id="GO:0009288">
    <property type="term" value="C:bacterial-type flagellum"/>
    <property type="evidence" value="ECO:0007669"/>
    <property type="project" value="InterPro"/>
</dbReference>